<feature type="coiled-coil region" evidence="1">
    <location>
        <begin position="185"/>
        <end position="226"/>
    </location>
</feature>
<evidence type="ECO:0000313" key="3">
    <source>
        <dbReference type="Proteomes" id="UP001161160"/>
    </source>
</evidence>
<comment type="caution">
    <text evidence="2">The sequence shown here is derived from an EMBL/GenBank/DDBJ whole genome shotgun (WGS) entry which is preliminary data.</text>
</comment>
<evidence type="ECO:0000256" key="1">
    <source>
        <dbReference type="SAM" id="Coils"/>
    </source>
</evidence>
<keyword evidence="3" id="KW-1185">Reference proteome</keyword>
<dbReference type="AlphaFoldDB" id="A0AA43M9B3"/>
<name>A0AA43M9B3_9BURK</name>
<dbReference type="RefSeq" id="WP_280756769.1">
    <property type="nucleotide sequence ID" value="NZ_JARXXW010000005.1"/>
</dbReference>
<proteinExistence type="predicted"/>
<dbReference type="Proteomes" id="UP001161160">
    <property type="component" value="Unassembled WGS sequence"/>
</dbReference>
<reference evidence="2" key="1">
    <citation type="submission" date="2023-04" db="EMBL/GenBank/DDBJ databases">
        <title>Genome Encyclopedia of Bacteria and Archaea VI: Functional Genomics of Type Strains.</title>
        <authorList>
            <person name="Whitman W."/>
        </authorList>
    </citation>
    <scope>NUCLEOTIDE SEQUENCE</scope>
    <source>
        <strain evidence="2">Enz.4-51</strain>
    </source>
</reference>
<sequence>MARFNNETRKKRIKELMRMLEKGLDVSPRDFNNAVEKDFAKLYKQRWAEQQELREIKPPQQVKEYEQMLQEAVMWHGRLDSYSGRNPKVGKVIVNRKQVMDDMKNKTDGLFERAYEKLQEIIATDKTLVMWFDRGIDFSFDSDISLDSDGMPRLITSKSANNLAQGRLQQLHGWKTKAQVKLDVMALALEELVKQERTAEEIEAELKQNQQQAEKLKGMLAKLKKQGE</sequence>
<evidence type="ECO:0000313" key="2">
    <source>
        <dbReference type="EMBL" id="MDH6504065.1"/>
    </source>
</evidence>
<dbReference type="EMBL" id="JARXYA010000006">
    <property type="protein sequence ID" value="MDH6504065.1"/>
    <property type="molecule type" value="Genomic_DNA"/>
</dbReference>
<gene>
    <name evidence="2" type="ORF">M2127_001370</name>
</gene>
<protein>
    <submittedName>
        <fullName evidence="2">Uncharacterized protein</fullName>
    </submittedName>
</protein>
<organism evidence="2 3">
    <name type="scientific">Polynucleobacter sphagniphilus</name>
    <dbReference type="NCBI Taxonomy" id="1743169"/>
    <lineage>
        <taxon>Bacteria</taxon>
        <taxon>Pseudomonadati</taxon>
        <taxon>Pseudomonadota</taxon>
        <taxon>Betaproteobacteria</taxon>
        <taxon>Burkholderiales</taxon>
        <taxon>Burkholderiaceae</taxon>
        <taxon>Polynucleobacter</taxon>
    </lineage>
</organism>
<keyword evidence="1" id="KW-0175">Coiled coil</keyword>
<accession>A0AA43M9B3</accession>